<dbReference type="EMBL" id="CP001814">
    <property type="protein sequence ID" value="ACZ86066.1"/>
    <property type="molecule type" value="Genomic_DNA"/>
</dbReference>
<dbReference type="KEGG" id="sro:Sros_3119"/>
<evidence type="ECO:0000313" key="1">
    <source>
        <dbReference type="EMBL" id="ACZ86066.1"/>
    </source>
</evidence>
<dbReference type="HOGENOM" id="CLU_2169695_0_0_11"/>
<reference evidence="1 2" key="1">
    <citation type="journal article" date="2010" name="Stand. Genomic Sci.">
        <title>Complete genome sequence of Streptosporangium roseum type strain (NI 9100).</title>
        <authorList>
            <person name="Nolan M."/>
            <person name="Sikorski J."/>
            <person name="Jando M."/>
            <person name="Lucas S."/>
            <person name="Lapidus A."/>
            <person name="Glavina Del Rio T."/>
            <person name="Chen F."/>
            <person name="Tice H."/>
            <person name="Pitluck S."/>
            <person name="Cheng J.F."/>
            <person name="Chertkov O."/>
            <person name="Sims D."/>
            <person name="Meincke L."/>
            <person name="Brettin T."/>
            <person name="Han C."/>
            <person name="Detter J.C."/>
            <person name="Bruce D."/>
            <person name="Goodwin L."/>
            <person name="Land M."/>
            <person name="Hauser L."/>
            <person name="Chang Y.J."/>
            <person name="Jeffries C.D."/>
            <person name="Ivanova N."/>
            <person name="Mavromatis K."/>
            <person name="Mikhailova N."/>
            <person name="Chen A."/>
            <person name="Palaniappan K."/>
            <person name="Chain P."/>
            <person name="Rohde M."/>
            <person name="Goker M."/>
            <person name="Bristow J."/>
            <person name="Eisen J.A."/>
            <person name="Markowitz V."/>
            <person name="Hugenholtz P."/>
            <person name="Kyrpides N.C."/>
            <person name="Klenk H.P."/>
        </authorList>
    </citation>
    <scope>NUCLEOTIDE SEQUENCE [LARGE SCALE GENOMIC DNA]</scope>
    <source>
        <strain evidence="2">ATCC 12428 / DSM 43021 / JCM 3005 / NI 9100</strain>
    </source>
</reference>
<evidence type="ECO:0000313" key="2">
    <source>
        <dbReference type="Proteomes" id="UP000002029"/>
    </source>
</evidence>
<accession>D2BBJ7</accession>
<dbReference type="AlphaFoldDB" id="D2BBJ7"/>
<proteinExistence type="predicted"/>
<dbReference type="eggNOG" id="ENOG502ZCNN">
    <property type="taxonomic scope" value="Bacteria"/>
</dbReference>
<sequence>MTRRPVTARAVRSLQAAERLRAALHQLGIATDVHAGYDLALVSVWVELIVWSDGRLYWWWSGRKARRSGRWIYVIHSTDAPDTAARRVAARYTHLWRTHPLSRTVEEVAS</sequence>
<organism evidence="1 2">
    <name type="scientific">Streptosporangium roseum (strain ATCC 12428 / DSM 43021 / JCM 3005 / KCTC 9067 / NCIMB 10171 / NRRL 2505 / NI 9100)</name>
    <dbReference type="NCBI Taxonomy" id="479432"/>
    <lineage>
        <taxon>Bacteria</taxon>
        <taxon>Bacillati</taxon>
        <taxon>Actinomycetota</taxon>
        <taxon>Actinomycetes</taxon>
        <taxon>Streptosporangiales</taxon>
        <taxon>Streptosporangiaceae</taxon>
        <taxon>Streptosporangium</taxon>
    </lineage>
</organism>
<protein>
    <submittedName>
        <fullName evidence="1">Uncharacterized protein</fullName>
    </submittedName>
</protein>
<gene>
    <name evidence="1" type="ordered locus">Sros_3119</name>
</gene>
<dbReference type="Proteomes" id="UP000002029">
    <property type="component" value="Chromosome"/>
</dbReference>
<keyword evidence="2" id="KW-1185">Reference proteome</keyword>
<dbReference type="STRING" id="479432.Sros_3119"/>
<name>D2BBJ7_STRRD</name>